<evidence type="ECO:0000256" key="1">
    <source>
        <dbReference type="SAM" id="MobiDB-lite"/>
    </source>
</evidence>
<gene>
    <name evidence="2" type="ORF">DFH08DRAFT_960865</name>
</gene>
<sequence length="227" mass="22973">MSTWYTKGIYLCIAGYGQHLSRHALARVTYSHPCTAKVSAQTLFGPEIIIGQNAQPLSFAKILTVGGVGPDGLTTYVEENINTFSQLIIGGQATASLETETGAYCMHTSACTSTVAIGASGLRGNIGGIVQSCTYGTDQQATCVNQIGNLPAATVAVPLVPVFILDGGAQGSTPTVTPAPGGGNSASGSNNGNTGSNKSNGGARALPNSRSASTALALLMITGFFIV</sequence>
<keyword evidence="3" id="KW-1185">Reference proteome</keyword>
<evidence type="ECO:0000313" key="3">
    <source>
        <dbReference type="Proteomes" id="UP001218218"/>
    </source>
</evidence>
<dbReference type="EMBL" id="JARIHO010000019">
    <property type="protein sequence ID" value="KAJ7347552.1"/>
    <property type="molecule type" value="Genomic_DNA"/>
</dbReference>
<dbReference type="Proteomes" id="UP001218218">
    <property type="component" value="Unassembled WGS sequence"/>
</dbReference>
<evidence type="ECO:0000313" key="2">
    <source>
        <dbReference type="EMBL" id="KAJ7347552.1"/>
    </source>
</evidence>
<protein>
    <submittedName>
        <fullName evidence="2">Uncharacterized protein</fullName>
    </submittedName>
</protein>
<organism evidence="2 3">
    <name type="scientific">Mycena albidolilacea</name>
    <dbReference type="NCBI Taxonomy" id="1033008"/>
    <lineage>
        <taxon>Eukaryota</taxon>
        <taxon>Fungi</taxon>
        <taxon>Dikarya</taxon>
        <taxon>Basidiomycota</taxon>
        <taxon>Agaricomycotina</taxon>
        <taxon>Agaricomycetes</taxon>
        <taxon>Agaricomycetidae</taxon>
        <taxon>Agaricales</taxon>
        <taxon>Marasmiineae</taxon>
        <taxon>Mycenaceae</taxon>
        <taxon>Mycena</taxon>
    </lineage>
</organism>
<proteinExistence type="predicted"/>
<feature type="compositionally biased region" description="Low complexity" evidence="1">
    <location>
        <begin position="186"/>
        <end position="202"/>
    </location>
</feature>
<accession>A0AAD7A271</accession>
<comment type="caution">
    <text evidence="2">The sequence shown here is derived from an EMBL/GenBank/DDBJ whole genome shotgun (WGS) entry which is preliminary data.</text>
</comment>
<dbReference type="AlphaFoldDB" id="A0AAD7A271"/>
<name>A0AAD7A271_9AGAR</name>
<feature type="region of interest" description="Disordered" evidence="1">
    <location>
        <begin position="173"/>
        <end position="206"/>
    </location>
</feature>
<reference evidence="2" key="1">
    <citation type="submission" date="2023-03" db="EMBL/GenBank/DDBJ databases">
        <title>Massive genome expansion in bonnet fungi (Mycena s.s.) driven by repeated elements and novel gene families across ecological guilds.</title>
        <authorList>
            <consortium name="Lawrence Berkeley National Laboratory"/>
            <person name="Harder C.B."/>
            <person name="Miyauchi S."/>
            <person name="Viragh M."/>
            <person name="Kuo A."/>
            <person name="Thoen E."/>
            <person name="Andreopoulos B."/>
            <person name="Lu D."/>
            <person name="Skrede I."/>
            <person name="Drula E."/>
            <person name="Henrissat B."/>
            <person name="Morin E."/>
            <person name="Kohler A."/>
            <person name="Barry K."/>
            <person name="LaButti K."/>
            <person name="Morin E."/>
            <person name="Salamov A."/>
            <person name="Lipzen A."/>
            <person name="Mereny Z."/>
            <person name="Hegedus B."/>
            <person name="Baldrian P."/>
            <person name="Stursova M."/>
            <person name="Weitz H."/>
            <person name="Taylor A."/>
            <person name="Grigoriev I.V."/>
            <person name="Nagy L.G."/>
            <person name="Martin F."/>
            <person name="Kauserud H."/>
        </authorList>
    </citation>
    <scope>NUCLEOTIDE SEQUENCE</scope>
    <source>
        <strain evidence="2">CBHHK002</strain>
    </source>
</reference>